<feature type="chain" id="PRO_5043988563" evidence="2">
    <location>
        <begin position="21"/>
        <end position="73"/>
    </location>
</feature>
<organism evidence="3 4">
    <name type="scientific">Caerostris extrusa</name>
    <name type="common">Bark spider</name>
    <name type="synonym">Caerostris bankana</name>
    <dbReference type="NCBI Taxonomy" id="172846"/>
    <lineage>
        <taxon>Eukaryota</taxon>
        <taxon>Metazoa</taxon>
        <taxon>Ecdysozoa</taxon>
        <taxon>Arthropoda</taxon>
        <taxon>Chelicerata</taxon>
        <taxon>Arachnida</taxon>
        <taxon>Araneae</taxon>
        <taxon>Araneomorphae</taxon>
        <taxon>Entelegynae</taxon>
        <taxon>Araneoidea</taxon>
        <taxon>Araneidae</taxon>
        <taxon>Caerostris</taxon>
    </lineage>
</organism>
<dbReference type="Proteomes" id="UP001054945">
    <property type="component" value="Unassembled WGS sequence"/>
</dbReference>
<name>A0AAV4PDA8_CAEEX</name>
<protein>
    <submittedName>
        <fullName evidence="3">Uncharacterized protein</fullName>
    </submittedName>
</protein>
<comment type="caution">
    <text evidence="3">The sequence shown here is derived from an EMBL/GenBank/DDBJ whole genome shotgun (WGS) entry which is preliminary data.</text>
</comment>
<reference evidence="3 4" key="1">
    <citation type="submission" date="2021-06" db="EMBL/GenBank/DDBJ databases">
        <title>Caerostris extrusa draft genome.</title>
        <authorList>
            <person name="Kono N."/>
            <person name="Arakawa K."/>
        </authorList>
    </citation>
    <scope>NUCLEOTIDE SEQUENCE [LARGE SCALE GENOMIC DNA]</scope>
</reference>
<keyword evidence="4" id="KW-1185">Reference proteome</keyword>
<accession>A0AAV4PDA8</accession>
<keyword evidence="2" id="KW-0732">Signal</keyword>
<feature type="signal peptide" evidence="2">
    <location>
        <begin position="1"/>
        <end position="20"/>
    </location>
</feature>
<feature type="compositionally biased region" description="Basic and acidic residues" evidence="1">
    <location>
        <begin position="58"/>
        <end position="73"/>
    </location>
</feature>
<proteinExistence type="predicted"/>
<dbReference type="EMBL" id="BPLR01004288">
    <property type="protein sequence ID" value="GIX93701.1"/>
    <property type="molecule type" value="Genomic_DNA"/>
</dbReference>
<evidence type="ECO:0000256" key="2">
    <source>
        <dbReference type="SAM" id="SignalP"/>
    </source>
</evidence>
<dbReference type="AlphaFoldDB" id="A0AAV4PDA8"/>
<evidence type="ECO:0000313" key="3">
    <source>
        <dbReference type="EMBL" id="GIX93701.1"/>
    </source>
</evidence>
<evidence type="ECO:0000313" key="4">
    <source>
        <dbReference type="Proteomes" id="UP001054945"/>
    </source>
</evidence>
<sequence>MTISFVLSLVLVYSIIMCLSVQDNAEKLHGVNCKVDELFSSAYVTPVVDQPTEVTGCHSHDTTSDERVNNTSY</sequence>
<gene>
    <name evidence="3" type="primary">AVEN_252943_1</name>
    <name evidence="3" type="ORF">CEXT_12551</name>
</gene>
<evidence type="ECO:0000256" key="1">
    <source>
        <dbReference type="SAM" id="MobiDB-lite"/>
    </source>
</evidence>
<feature type="region of interest" description="Disordered" evidence="1">
    <location>
        <begin position="54"/>
        <end position="73"/>
    </location>
</feature>